<name>A0AAV4M4P7_CAEEX</name>
<reference evidence="1 2" key="1">
    <citation type="submission" date="2021-06" db="EMBL/GenBank/DDBJ databases">
        <title>Caerostris extrusa draft genome.</title>
        <authorList>
            <person name="Kono N."/>
            <person name="Arakawa K."/>
        </authorList>
    </citation>
    <scope>NUCLEOTIDE SEQUENCE [LARGE SCALE GENOMIC DNA]</scope>
</reference>
<sequence length="199" mass="22412">MWFLRERIPFSGERDSSKNRSEIRAVGLPVGHAQQAAAPTQVPPSLIIASMHLELGRGGFQKEDPFSNKGIKTTGLYWSLTFTFDDGINRKANANLCHLQLEGLFRTHVTSQKSRVASAESLETLSSTIALFTYINYERDNSPPPVWRLKSACEMMPFPERNCGIHARTSDPVKYCLSLPSWKVKVHLMYYLAFSVTSD</sequence>
<proteinExistence type="predicted"/>
<organism evidence="1 2">
    <name type="scientific">Caerostris extrusa</name>
    <name type="common">Bark spider</name>
    <name type="synonym">Caerostris bankana</name>
    <dbReference type="NCBI Taxonomy" id="172846"/>
    <lineage>
        <taxon>Eukaryota</taxon>
        <taxon>Metazoa</taxon>
        <taxon>Ecdysozoa</taxon>
        <taxon>Arthropoda</taxon>
        <taxon>Chelicerata</taxon>
        <taxon>Arachnida</taxon>
        <taxon>Araneae</taxon>
        <taxon>Araneomorphae</taxon>
        <taxon>Entelegynae</taxon>
        <taxon>Araneoidea</taxon>
        <taxon>Araneidae</taxon>
        <taxon>Caerostris</taxon>
    </lineage>
</organism>
<dbReference type="EMBL" id="BPLR01001877">
    <property type="protein sequence ID" value="GIX67426.1"/>
    <property type="molecule type" value="Genomic_DNA"/>
</dbReference>
<dbReference type="Proteomes" id="UP001054945">
    <property type="component" value="Unassembled WGS sequence"/>
</dbReference>
<evidence type="ECO:0000313" key="2">
    <source>
        <dbReference type="Proteomes" id="UP001054945"/>
    </source>
</evidence>
<accession>A0AAV4M4P7</accession>
<evidence type="ECO:0000313" key="1">
    <source>
        <dbReference type="EMBL" id="GIX67426.1"/>
    </source>
</evidence>
<protein>
    <recommendedName>
        <fullName evidence="3">MATH domain-containing protein</fullName>
    </recommendedName>
</protein>
<comment type="caution">
    <text evidence="1">The sequence shown here is derived from an EMBL/GenBank/DDBJ whole genome shotgun (WGS) entry which is preliminary data.</text>
</comment>
<evidence type="ECO:0008006" key="3">
    <source>
        <dbReference type="Google" id="ProtNLM"/>
    </source>
</evidence>
<keyword evidence="2" id="KW-1185">Reference proteome</keyword>
<gene>
    <name evidence="1" type="ORF">CEXT_522271</name>
</gene>
<dbReference type="AlphaFoldDB" id="A0AAV4M4P7"/>